<name>D2ZY35_NEIM2</name>
<sequence length="152" mass="15963">MDGGFADEAVEFVVGEFDAAVSVAGFGQVAGNGVVVEAGAADSFVFALSVFVGHFAALFFDQLAEDVAFEMVDVPSLGTLFQTTFIGALAVFGLLNQLSGGIVAVGGDFAVPADQYEIVKEQMIQTTSNKIVRSSEKTETACVRTVHTLRRD</sequence>
<dbReference type="STRING" id="546266.NEIMUCOT_05542"/>
<proteinExistence type="predicted"/>
<comment type="caution">
    <text evidence="1">The sequence shown here is derived from an EMBL/GenBank/DDBJ whole genome shotgun (WGS) entry which is preliminary data.</text>
</comment>
<evidence type="ECO:0000313" key="2">
    <source>
        <dbReference type="Proteomes" id="UP000003344"/>
    </source>
</evidence>
<evidence type="ECO:0000313" key="1">
    <source>
        <dbReference type="EMBL" id="EFC87989.1"/>
    </source>
</evidence>
<protein>
    <submittedName>
        <fullName evidence="1">Uncharacterized protein</fullName>
    </submittedName>
</protein>
<organism evidence="1 2">
    <name type="scientific">Neisseria mucosa (strain ATCC 25996 / DSM 4631 / NCTC 10774 / M26)</name>
    <dbReference type="NCBI Taxonomy" id="546266"/>
    <lineage>
        <taxon>Bacteria</taxon>
        <taxon>Pseudomonadati</taxon>
        <taxon>Pseudomonadota</taxon>
        <taxon>Betaproteobacteria</taxon>
        <taxon>Neisseriales</taxon>
        <taxon>Neisseriaceae</taxon>
        <taxon>Neisseria</taxon>
    </lineage>
</organism>
<dbReference type="EMBL" id="ACDX02000012">
    <property type="protein sequence ID" value="EFC87989.1"/>
    <property type="molecule type" value="Genomic_DNA"/>
</dbReference>
<dbReference type="Proteomes" id="UP000003344">
    <property type="component" value="Unassembled WGS sequence"/>
</dbReference>
<dbReference type="AlphaFoldDB" id="D2ZY35"/>
<accession>D2ZY35</accession>
<reference evidence="1 2" key="1">
    <citation type="submission" date="2009-10" db="EMBL/GenBank/DDBJ databases">
        <authorList>
            <person name="Weinstock G."/>
            <person name="Sodergren E."/>
            <person name="Clifton S."/>
            <person name="Fulton L."/>
            <person name="Fulton B."/>
            <person name="Courtney L."/>
            <person name="Fronick C."/>
            <person name="Harrison M."/>
            <person name="Strong C."/>
            <person name="Farmer C."/>
            <person name="Delahaunty K."/>
            <person name="Markovic C."/>
            <person name="Hall O."/>
            <person name="Minx P."/>
            <person name="Tomlinson C."/>
            <person name="Mitreva M."/>
            <person name="Nelson J."/>
            <person name="Hou S."/>
            <person name="Wollam A."/>
            <person name="Pepin K.H."/>
            <person name="Johnson M."/>
            <person name="Bhonagiri V."/>
            <person name="Nash W.E."/>
            <person name="Warren W."/>
            <person name="Chinwalla A."/>
            <person name="Mardis E.R."/>
            <person name="Wilson R.K."/>
        </authorList>
    </citation>
    <scope>NUCLEOTIDE SEQUENCE [LARGE SCALE GENOMIC DNA]</scope>
    <source>
        <strain evidence="2">ATCC 25996 / DSM 4631 / NCTC 10774 / M26</strain>
    </source>
</reference>
<gene>
    <name evidence="1" type="ORF">NEIMUCOT_05542</name>
</gene>